<comment type="caution">
    <text evidence="3">The sequence shown here is derived from an EMBL/GenBank/DDBJ whole genome shotgun (WGS) entry which is preliminary data.</text>
</comment>
<keyword evidence="4" id="KW-1185">Reference proteome</keyword>
<evidence type="ECO:0000313" key="4">
    <source>
        <dbReference type="Proteomes" id="UP001168537"/>
    </source>
</evidence>
<proteinExistence type="predicted"/>
<dbReference type="Pfam" id="PF26571">
    <property type="entry name" value="VldE"/>
    <property type="match status" value="1"/>
</dbReference>
<evidence type="ECO:0000256" key="1">
    <source>
        <dbReference type="SAM" id="MobiDB-lite"/>
    </source>
</evidence>
<dbReference type="RefSeq" id="WP_300962845.1">
    <property type="nucleotide sequence ID" value="NZ_JAUHJR010000015.1"/>
</dbReference>
<feature type="compositionally biased region" description="Basic and acidic residues" evidence="1">
    <location>
        <begin position="73"/>
        <end position="86"/>
    </location>
</feature>
<protein>
    <submittedName>
        <fullName evidence="3">Mucin-2 protein</fullName>
    </submittedName>
</protein>
<accession>A0ABT8EZQ9</accession>
<dbReference type="EMBL" id="JAUHJR010000015">
    <property type="protein sequence ID" value="MDN4163529.1"/>
    <property type="molecule type" value="Genomic_DNA"/>
</dbReference>
<evidence type="ECO:0000259" key="2">
    <source>
        <dbReference type="Pfam" id="PF26571"/>
    </source>
</evidence>
<dbReference type="Proteomes" id="UP001168537">
    <property type="component" value="Unassembled WGS sequence"/>
</dbReference>
<name>A0ABT8EZQ9_9ACTN</name>
<sequence>MADHRHKRDTNARRKPRAAFVAAPIALLATAGVVTLGVAGAPSPTELVTASAREASVPGPSMEFERQPVVSRASDRIERKPTKAERMTAPASVSRAVSAADTKLWTTTTLNLWDAPGDKAGKVGELEPLEKVLVTGRSLFGREEVVVGGTARWVSKGYLAAEKPETEPQLGGACTNGSSVASGVSPNIVKVHDAVCAAFPEISTYGTFRGDGEHSQGLAVDIMVSGDLGWQVAEFVREHYAELGVSYLIYSQQIWSVERAGEGWRGMEDRGSTTANHYDHVHVTTY</sequence>
<evidence type="ECO:0000313" key="3">
    <source>
        <dbReference type="EMBL" id="MDN4163529.1"/>
    </source>
</evidence>
<dbReference type="InterPro" id="IPR058593">
    <property type="entry name" value="ARB_07466-like_C"/>
</dbReference>
<reference evidence="3" key="1">
    <citation type="submission" date="2023-06" db="EMBL/GenBank/DDBJ databases">
        <title>Draft genome sequence of Nocardioides sp. SOB72.</title>
        <authorList>
            <person name="Zhang G."/>
        </authorList>
    </citation>
    <scope>NUCLEOTIDE SEQUENCE</scope>
    <source>
        <strain evidence="3">SOB72</strain>
    </source>
</reference>
<feature type="domain" description="ARB-07466-like C-terminal" evidence="2">
    <location>
        <begin position="182"/>
        <end position="278"/>
    </location>
</feature>
<feature type="region of interest" description="Disordered" evidence="1">
    <location>
        <begin position="58"/>
        <end position="93"/>
    </location>
</feature>
<gene>
    <name evidence="3" type="ORF">QWY29_19320</name>
</gene>
<organism evidence="3 4">
    <name type="scientific">Nocardioides abyssi</name>
    <dbReference type="NCBI Taxonomy" id="3058370"/>
    <lineage>
        <taxon>Bacteria</taxon>
        <taxon>Bacillati</taxon>
        <taxon>Actinomycetota</taxon>
        <taxon>Actinomycetes</taxon>
        <taxon>Propionibacteriales</taxon>
        <taxon>Nocardioidaceae</taxon>
        <taxon>Nocardioides</taxon>
    </lineage>
</organism>